<comment type="similarity">
    <text evidence="2">Belongs to the outer membrane factor (OMF) (TC 1.B.17) family.</text>
</comment>
<protein>
    <submittedName>
        <fullName evidence="10">Putative Outer membrane efflux protein</fullName>
    </submittedName>
</protein>
<organism evidence="10 11">
    <name type="scientific">Candidatus Methylopumilus turicensis</name>
    <dbReference type="NCBI Taxonomy" id="1581680"/>
    <lineage>
        <taxon>Bacteria</taxon>
        <taxon>Pseudomonadati</taxon>
        <taxon>Pseudomonadota</taxon>
        <taxon>Betaproteobacteria</taxon>
        <taxon>Nitrosomonadales</taxon>
        <taxon>Methylophilaceae</taxon>
        <taxon>Candidatus Methylopumilus</taxon>
    </lineage>
</organism>
<dbReference type="HOGENOM" id="CLU_038256_0_0_4"/>
<evidence type="ECO:0000256" key="6">
    <source>
        <dbReference type="ARBA" id="ARBA00023136"/>
    </source>
</evidence>
<dbReference type="STRING" id="1581680.BN1209_1168"/>
<reference evidence="11" key="1">
    <citation type="submission" date="2014-12" db="EMBL/GenBank/DDBJ databases">
        <authorList>
            <person name="Salcher M.M."/>
        </authorList>
    </citation>
    <scope>NUCLEOTIDE SEQUENCE [LARGE SCALE GENOMIC DNA]</scope>
    <source>
        <strain evidence="11">MMS-10A-171</strain>
    </source>
</reference>
<evidence type="ECO:0000313" key="10">
    <source>
        <dbReference type="EMBL" id="CEN56209.1"/>
    </source>
</evidence>
<keyword evidence="9" id="KW-0732">Signal</keyword>
<dbReference type="GO" id="GO:0015288">
    <property type="term" value="F:porin activity"/>
    <property type="evidence" value="ECO:0007669"/>
    <property type="project" value="TreeGrafter"/>
</dbReference>
<dbReference type="EMBL" id="LN794158">
    <property type="protein sequence ID" value="CEN56209.1"/>
    <property type="molecule type" value="Genomic_DNA"/>
</dbReference>
<keyword evidence="7" id="KW-0998">Cell outer membrane</keyword>
<evidence type="ECO:0000256" key="5">
    <source>
        <dbReference type="ARBA" id="ARBA00022692"/>
    </source>
</evidence>
<dbReference type="SUPFAM" id="SSF56954">
    <property type="entry name" value="Outer membrane efflux proteins (OEP)"/>
    <property type="match status" value="1"/>
</dbReference>
<dbReference type="Pfam" id="PF02321">
    <property type="entry name" value="OEP"/>
    <property type="match status" value="1"/>
</dbReference>
<keyword evidence="5" id="KW-0812">Transmembrane</keyword>
<evidence type="ECO:0000256" key="1">
    <source>
        <dbReference type="ARBA" id="ARBA00004442"/>
    </source>
</evidence>
<dbReference type="KEGG" id="mbac:BN1209_1168"/>
<name>A0A0B7IYR2_9PROT</name>
<evidence type="ECO:0000256" key="4">
    <source>
        <dbReference type="ARBA" id="ARBA00022452"/>
    </source>
</evidence>
<dbReference type="Gene3D" id="1.20.1600.10">
    <property type="entry name" value="Outer membrane efflux proteins (OEP)"/>
    <property type="match status" value="1"/>
</dbReference>
<comment type="subcellular location">
    <subcellularLocation>
        <location evidence="1">Cell outer membrane</location>
    </subcellularLocation>
</comment>
<feature type="chain" id="PRO_5002133327" evidence="9">
    <location>
        <begin position="29"/>
        <end position="420"/>
    </location>
</feature>
<keyword evidence="4" id="KW-1134">Transmembrane beta strand</keyword>
<keyword evidence="6" id="KW-0472">Membrane</keyword>
<dbReference type="GO" id="GO:1990281">
    <property type="term" value="C:efflux pump complex"/>
    <property type="evidence" value="ECO:0007669"/>
    <property type="project" value="TreeGrafter"/>
</dbReference>
<gene>
    <name evidence="10" type="ORF">BN1209_1168</name>
</gene>
<dbReference type="InterPro" id="IPR051906">
    <property type="entry name" value="TolC-like"/>
</dbReference>
<dbReference type="InterPro" id="IPR003423">
    <property type="entry name" value="OMP_efflux"/>
</dbReference>
<dbReference type="AlphaFoldDB" id="A0A0B7IYR2"/>
<sequence length="420" mass="47251">MAYEIKHYLKFISPLFLWALSFSSHVNADSPIPLSLKDAMISATQTHPTVTMKRKEYEASLYSVDAAEWQRFPSFSVTTSNSPLSTTPVTILTIDQPIWSGGRITANIESSRAKSIVAAASIFEAEQSILVKTVSAFSEILRLQSRVLASNENIEEHQRLLALIERRSNSQISPESEVTMAIARLQQAKSELVQLQTQLVNARADLEQLISMPVGQLRVPAFNLDFDKNFEQVLSQVMAYSPRLNRLHYEVIASDHETDLKRSNLMPQVSIRHQDFYGGNYPGNTTFLAVTFQPGNGLSSFSNIKESESKRDAAESNVDVAKKELADDLRTAWFKVESSRAEKDIYSKLVEATRSQYESSVRLYAAGRKGWLEVLNFRKEATQAKYQSADSEWGGFFAMMKIKINTGTVNEFMNISSMDR</sequence>
<evidence type="ECO:0000256" key="8">
    <source>
        <dbReference type="SAM" id="Coils"/>
    </source>
</evidence>
<dbReference type="PANTHER" id="PTHR30026:SF22">
    <property type="entry name" value="OUTER MEMBRANE EFFLUX PROTEIN"/>
    <property type="match status" value="1"/>
</dbReference>
<proteinExistence type="inferred from homology"/>
<evidence type="ECO:0000256" key="3">
    <source>
        <dbReference type="ARBA" id="ARBA00022448"/>
    </source>
</evidence>
<accession>A0A0B7IYR2</accession>
<dbReference type="Proteomes" id="UP000056322">
    <property type="component" value="Chromosome 1"/>
</dbReference>
<keyword evidence="8" id="KW-0175">Coiled coil</keyword>
<dbReference type="OrthoDB" id="5296315at2"/>
<evidence type="ECO:0000256" key="9">
    <source>
        <dbReference type="SAM" id="SignalP"/>
    </source>
</evidence>
<dbReference type="PANTHER" id="PTHR30026">
    <property type="entry name" value="OUTER MEMBRANE PROTEIN TOLC"/>
    <property type="match status" value="1"/>
</dbReference>
<dbReference type="GO" id="GO:0015562">
    <property type="term" value="F:efflux transmembrane transporter activity"/>
    <property type="evidence" value="ECO:0007669"/>
    <property type="project" value="InterPro"/>
</dbReference>
<evidence type="ECO:0000256" key="2">
    <source>
        <dbReference type="ARBA" id="ARBA00007613"/>
    </source>
</evidence>
<dbReference type="GO" id="GO:0009279">
    <property type="term" value="C:cell outer membrane"/>
    <property type="evidence" value="ECO:0007669"/>
    <property type="project" value="UniProtKB-SubCell"/>
</dbReference>
<evidence type="ECO:0000256" key="7">
    <source>
        <dbReference type="ARBA" id="ARBA00023237"/>
    </source>
</evidence>
<feature type="coiled-coil region" evidence="8">
    <location>
        <begin position="178"/>
        <end position="212"/>
    </location>
</feature>
<keyword evidence="11" id="KW-1185">Reference proteome</keyword>
<keyword evidence="3" id="KW-0813">Transport</keyword>
<evidence type="ECO:0000313" key="11">
    <source>
        <dbReference type="Proteomes" id="UP000056322"/>
    </source>
</evidence>
<dbReference type="RefSeq" id="WP_045751355.1">
    <property type="nucleotide sequence ID" value="NZ_LN794158.1"/>
</dbReference>
<feature type="signal peptide" evidence="9">
    <location>
        <begin position="1"/>
        <end position="28"/>
    </location>
</feature>